<dbReference type="EMBL" id="KN824281">
    <property type="protein sequence ID" value="KIM31934.1"/>
    <property type="molecule type" value="Genomic_DNA"/>
</dbReference>
<accession>A0A0C3BIH0</accession>
<reference evidence="3" key="2">
    <citation type="submission" date="2015-01" db="EMBL/GenBank/DDBJ databases">
        <title>Evolutionary Origins and Diversification of the Mycorrhizal Mutualists.</title>
        <authorList>
            <consortium name="DOE Joint Genome Institute"/>
            <consortium name="Mycorrhizal Genomics Consortium"/>
            <person name="Kohler A."/>
            <person name="Kuo A."/>
            <person name="Nagy L.G."/>
            <person name="Floudas D."/>
            <person name="Copeland A."/>
            <person name="Barry K.W."/>
            <person name="Cichocki N."/>
            <person name="Veneault-Fourrey C."/>
            <person name="LaButti K."/>
            <person name="Lindquist E.A."/>
            <person name="Lipzen A."/>
            <person name="Lundell T."/>
            <person name="Morin E."/>
            <person name="Murat C."/>
            <person name="Riley R."/>
            <person name="Ohm R."/>
            <person name="Sun H."/>
            <person name="Tunlid A."/>
            <person name="Henrissat B."/>
            <person name="Grigoriev I.V."/>
            <person name="Hibbett D.S."/>
            <person name="Martin F."/>
        </authorList>
    </citation>
    <scope>NUCLEOTIDE SEQUENCE [LARGE SCALE GENOMIC DNA]</scope>
    <source>
        <strain evidence="3">MAFF 305830</strain>
    </source>
</reference>
<evidence type="ECO:0000256" key="1">
    <source>
        <dbReference type="SAM" id="Phobius"/>
    </source>
</evidence>
<dbReference type="Proteomes" id="UP000054097">
    <property type="component" value="Unassembled WGS sequence"/>
</dbReference>
<proteinExistence type="predicted"/>
<feature type="transmembrane region" description="Helical" evidence="1">
    <location>
        <begin position="106"/>
        <end position="128"/>
    </location>
</feature>
<evidence type="ECO:0000313" key="2">
    <source>
        <dbReference type="EMBL" id="KIM31934.1"/>
    </source>
</evidence>
<feature type="transmembrane region" description="Helical" evidence="1">
    <location>
        <begin position="62"/>
        <end position="85"/>
    </location>
</feature>
<organism evidence="2 3">
    <name type="scientific">Serendipita vermifera MAFF 305830</name>
    <dbReference type="NCBI Taxonomy" id="933852"/>
    <lineage>
        <taxon>Eukaryota</taxon>
        <taxon>Fungi</taxon>
        <taxon>Dikarya</taxon>
        <taxon>Basidiomycota</taxon>
        <taxon>Agaricomycotina</taxon>
        <taxon>Agaricomycetes</taxon>
        <taxon>Sebacinales</taxon>
        <taxon>Serendipitaceae</taxon>
        <taxon>Serendipita</taxon>
    </lineage>
</organism>
<dbReference type="HOGENOM" id="CLU_053377_0_0_1"/>
<dbReference type="OrthoDB" id="3258294at2759"/>
<keyword evidence="1" id="KW-0812">Transmembrane</keyword>
<gene>
    <name evidence="2" type="ORF">M408DRAFT_327321</name>
</gene>
<evidence type="ECO:0000313" key="3">
    <source>
        <dbReference type="Proteomes" id="UP000054097"/>
    </source>
</evidence>
<sequence>MITRVYALWNRDKRILIGTLSFFAVQIIIYAGLSSYSYANATIFPLNLPYTGCGLKQGYDKVWAGFIVSLVFEAMILSLNVYKSWSIAVQKGINAPLYTLILEEGILFFIIIMVSQILTFVSLVVPSIKTMPILGSYPSIPVAGVTCSRLFARLQRLLLSGSRGQSGISTYDIWSFATPDCTRGENGTDSDPTNTRLPKHLLIPHTRSGTTKDSGTKHHRGSWDLGSDIGLKPISKVTIIHPEQDLEEIVDRDAVVSGGRRERVSVKSHCDRDPEIPHVVSGVEVLVEVDGDGPGPGAFSYGSGRSVLDPSSRNIEPAGRSLGTEIGSLTISRMGLYDR</sequence>
<keyword evidence="3" id="KW-1185">Reference proteome</keyword>
<name>A0A0C3BIH0_SERVB</name>
<protein>
    <submittedName>
        <fullName evidence="2">Uncharacterized protein</fullName>
    </submittedName>
</protein>
<reference evidence="2 3" key="1">
    <citation type="submission" date="2014-04" db="EMBL/GenBank/DDBJ databases">
        <authorList>
            <consortium name="DOE Joint Genome Institute"/>
            <person name="Kuo A."/>
            <person name="Zuccaro A."/>
            <person name="Kohler A."/>
            <person name="Nagy L.G."/>
            <person name="Floudas D."/>
            <person name="Copeland A."/>
            <person name="Barry K.W."/>
            <person name="Cichocki N."/>
            <person name="Veneault-Fourrey C."/>
            <person name="LaButti K."/>
            <person name="Lindquist E.A."/>
            <person name="Lipzen A."/>
            <person name="Lundell T."/>
            <person name="Morin E."/>
            <person name="Murat C."/>
            <person name="Sun H."/>
            <person name="Tunlid A."/>
            <person name="Henrissat B."/>
            <person name="Grigoriev I.V."/>
            <person name="Hibbett D.S."/>
            <person name="Martin F."/>
            <person name="Nordberg H.P."/>
            <person name="Cantor M.N."/>
            <person name="Hua S.X."/>
        </authorList>
    </citation>
    <scope>NUCLEOTIDE SEQUENCE [LARGE SCALE GENOMIC DNA]</scope>
    <source>
        <strain evidence="2 3">MAFF 305830</strain>
    </source>
</reference>
<feature type="transmembrane region" description="Helical" evidence="1">
    <location>
        <begin position="15"/>
        <end position="39"/>
    </location>
</feature>
<dbReference type="AlphaFoldDB" id="A0A0C3BIH0"/>
<keyword evidence="1" id="KW-1133">Transmembrane helix</keyword>
<keyword evidence="1" id="KW-0472">Membrane</keyword>